<accession>A0A081P6W7</accession>
<proteinExistence type="predicted"/>
<reference evidence="1 2" key="1">
    <citation type="submission" date="2014-06" db="EMBL/GenBank/DDBJ databases">
        <title>Draft genome sequence of Paenibacillus sp. MSt1.</title>
        <authorList>
            <person name="Aw Y.K."/>
            <person name="Ong K.S."/>
            <person name="Gan H.M."/>
            <person name="Lee S.M."/>
        </authorList>
    </citation>
    <scope>NUCLEOTIDE SEQUENCE [LARGE SCALE GENOMIC DNA]</scope>
    <source>
        <strain evidence="1 2">MSt1</strain>
    </source>
</reference>
<dbReference type="RefSeq" id="WP_036678986.1">
    <property type="nucleotide sequence ID" value="NZ_JNVM01000006.1"/>
</dbReference>
<sequence length="107" mass="12078">MSWKDVKHEGISYIEKIVAEFDVWVHHSLPFAKVKVKVKENSKTGTFFGQVNVAVISVLDGTPDWIGGNGSTIEEALEDAIKHFYLTLQGREGLSIDDFEWAEPHDF</sequence>
<organism evidence="1 2">
    <name type="scientific">Paenibacillus tyrfis</name>
    <dbReference type="NCBI Taxonomy" id="1501230"/>
    <lineage>
        <taxon>Bacteria</taxon>
        <taxon>Bacillati</taxon>
        <taxon>Bacillota</taxon>
        <taxon>Bacilli</taxon>
        <taxon>Bacillales</taxon>
        <taxon>Paenibacillaceae</taxon>
        <taxon>Paenibacillus</taxon>
    </lineage>
</organism>
<evidence type="ECO:0000313" key="2">
    <source>
        <dbReference type="Proteomes" id="UP000028123"/>
    </source>
</evidence>
<dbReference type="AlphaFoldDB" id="A0A081P6W7"/>
<protein>
    <submittedName>
        <fullName evidence="1">Uncharacterized protein</fullName>
    </submittedName>
</protein>
<keyword evidence="2" id="KW-1185">Reference proteome</keyword>
<dbReference type="eggNOG" id="ENOG50330N7">
    <property type="taxonomic scope" value="Bacteria"/>
</dbReference>
<dbReference type="OrthoDB" id="6636498at2"/>
<dbReference type="EMBL" id="JNVM01000006">
    <property type="protein sequence ID" value="KEQ26440.1"/>
    <property type="molecule type" value="Genomic_DNA"/>
</dbReference>
<name>A0A081P6W7_9BACL</name>
<comment type="caution">
    <text evidence="1">The sequence shown here is derived from an EMBL/GenBank/DDBJ whole genome shotgun (WGS) entry which is preliminary data.</text>
</comment>
<evidence type="ECO:0000313" key="1">
    <source>
        <dbReference type="EMBL" id="KEQ26440.1"/>
    </source>
</evidence>
<dbReference type="Proteomes" id="UP000028123">
    <property type="component" value="Unassembled WGS sequence"/>
</dbReference>
<gene>
    <name evidence="1" type="ORF">ET33_31795</name>
</gene>